<comment type="caution">
    <text evidence="3">The sequence shown here is derived from an EMBL/GenBank/DDBJ whole genome shotgun (WGS) entry which is preliminary data.</text>
</comment>
<dbReference type="OrthoDB" id="2930561at2759"/>
<name>A0A8H6Y0T4_9AGAR</name>
<accession>A0A8H6Y0T4</accession>
<feature type="compositionally biased region" description="Basic and acidic residues" evidence="1">
    <location>
        <begin position="194"/>
        <end position="219"/>
    </location>
</feature>
<evidence type="ECO:0000259" key="2">
    <source>
        <dbReference type="Pfam" id="PF12776"/>
    </source>
</evidence>
<dbReference type="Proteomes" id="UP000620124">
    <property type="component" value="Unassembled WGS sequence"/>
</dbReference>
<sequence>MADTVTPVHEIPDSLIDPVLLAQSAAARATAASNELPPKKPVADWTVRNEITFLKHLIENKAAAGEGTNFTQTIFKSSAVAVNSDSLEKGAPKTWESCKSKFQKLKALYVLVCEIIGNSGWAWDDKNGACIDAASSGTWDAFVKSRKKAKPFRNAGWRAQRGPTSSVRTMCPSRMAREDNYDDNYDGHSQAWSLEDKDSDKGSDKGSDDEKDDTEKENEPVPQTPVPASRKRRTADSTAGTAKKPRVSGGAAALQGISEQMGDFNDIMRLAFGTSTGSSDMPPTPVRLKNAVKRARALETWMKKDQLCTLLDVLENSTKAVDIYATLEDDEELRIMWVKRKVGILD</sequence>
<dbReference type="EMBL" id="JACAZI010000010">
    <property type="protein sequence ID" value="KAF7349896.1"/>
    <property type="molecule type" value="Genomic_DNA"/>
</dbReference>
<dbReference type="Pfam" id="PF12776">
    <property type="entry name" value="Myb_DNA-bind_3"/>
    <property type="match status" value="1"/>
</dbReference>
<keyword evidence="4" id="KW-1185">Reference proteome</keyword>
<gene>
    <name evidence="3" type="ORF">MVEN_01290200</name>
</gene>
<dbReference type="AlphaFoldDB" id="A0A8H6Y0T4"/>
<feature type="domain" description="Myb/SANT-like" evidence="2">
    <location>
        <begin position="45"/>
        <end position="140"/>
    </location>
</feature>
<protein>
    <submittedName>
        <fullName evidence="3">Myb-DNA-bind-3 domain-containing protein</fullName>
    </submittedName>
</protein>
<organism evidence="3 4">
    <name type="scientific">Mycena venus</name>
    <dbReference type="NCBI Taxonomy" id="2733690"/>
    <lineage>
        <taxon>Eukaryota</taxon>
        <taxon>Fungi</taxon>
        <taxon>Dikarya</taxon>
        <taxon>Basidiomycota</taxon>
        <taxon>Agaricomycotina</taxon>
        <taxon>Agaricomycetes</taxon>
        <taxon>Agaricomycetidae</taxon>
        <taxon>Agaricales</taxon>
        <taxon>Marasmiineae</taxon>
        <taxon>Mycenaceae</taxon>
        <taxon>Mycena</taxon>
    </lineage>
</organism>
<feature type="region of interest" description="Disordered" evidence="1">
    <location>
        <begin position="152"/>
        <end position="251"/>
    </location>
</feature>
<proteinExistence type="predicted"/>
<evidence type="ECO:0000256" key="1">
    <source>
        <dbReference type="SAM" id="MobiDB-lite"/>
    </source>
</evidence>
<evidence type="ECO:0000313" key="3">
    <source>
        <dbReference type="EMBL" id="KAF7349896.1"/>
    </source>
</evidence>
<dbReference type="InterPro" id="IPR024752">
    <property type="entry name" value="Myb/SANT-like_dom"/>
</dbReference>
<reference evidence="3" key="1">
    <citation type="submission" date="2020-05" db="EMBL/GenBank/DDBJ databases">
        <title>Mycena genomes resolve the evolution of fungal bioluminescence.</title>
        <authorList>
            <person name="Tsai I.J."/>
        </authorList>
    </citation>
    <scope>NUCLEOTIDE SEQUENCE</scope>
    <source>
        <strain evidence="3">CCC161011</strain>
    </source>
</reference>
<evidence type="ECO:0000313" key="4">
    <source>
        <dbReference type="Proteomes" id="UP000620124"/>
    </source>
</evidence>